<organism evidence="3 4">
    <name type="scientific">Natrinema altunense (strain JCM 12890 / CGMCC 1.3731 / AJ2)</name>
    <dbReference type="NCBI Taxonomy" id="1227494"/>
    <lineage>
        <taxon>Archaea</taxon>
        <taxon>Methanobacteriati</taxon>
        <taxon>Methanobacteriota</taxon>
        <taxon>Stenosarchaea group</taxon>
        <taxon>Halobacteria</taxon>
        <taxon>Halobacteriales</taxon>
        <taxon>Natrialbaceae</taxon>
        <taxon>Natrinema</taxon>
    </lineage>
</organism>
<comment type="caution">
    <text evidence="3">The sequence shown here is derived from an EMBL/GenBank/DDBJ whole genome shotgun (WGS) entry which is preliminary data.</text>
</comment>
<protein>
    <submittedName>
        <fullName evidence="3">Uncharacterized protein</fullName>
    </submittedName>
</protein>
<feature type="compositionally biased region" description="Basic and acidic residues" evidence="1">
    <location>
        <begin position="1"/>
        <end position="13"/>
    </location>
</feature>
<feature type="region of interest" description="Disordered" evidence="1">
    <location>
        <begin position="1"/>
        <end position="50"/>
    </location>
</feature>
<accession>M0A1C0</accession>
<dbReference type="PATRIC" id="fig|1227494.3.peg.9"/>
<feature type="transmembrane region" description="Helical" evidence="2">
    <location>
        <begin position="81"/>
        <end position="99"/>
    </location>
</feature>
<evidence type="ECO:0000256" key="1">
    <source>
        <dbReference type="SAM" id="MobiDB-lite"/>
    </source>
</evidence>
<evidence type="ECO:0000313" key="3">
    <source>
        <dbReference type="EMBL" id="ELY92116.1"/>
    </source>
</evidence>
<evidence type="ECO:0000313" key="4">
    <source>
        <dbReference type="Proteomes" id="UP000011511"/>
    </source>
</evidence>
<dbReference type="eggNOG" id="arCOG11917">
    <property type="taxonomic scope" value="Archaea"/>
</dbReference>
<proteinExistence type="predicted"/>
<name>M0A1C0_NATA2</name>
<dbReference type="AlphaFoldDB" id="M0A1C0"/>
<dbReference type="RefSeq" id="WP_007107419.1">
    <property type="nucleotide sequence ID" value="NZ_AOIK01000001.1"/>
</dbReference>
<dbReference type="Proteomes" id="UP000011511">
    <property type="component" value="Unassembled WGS sequence"/>
</dbReference>
<keyword evidence="4" id="KW-1185">Reference proteome</keyword>
<keyword evidence="2" id="KW-0472">Membrane</keyword>
<feature type="transmembrane region" description="Helical" evidence="2">
    <location>
        <begin position="55"/>
        <end position="75"/>
    </location>
</feature>
<gene>
    <name evidence="3" type="ORF">C485_00045</name>
</gene>
<reference evidence="3 4" key="1">
    <citation type="journal article" date="2014" name="PLoS Genet.">
        <title>Phylogenetically driven sequencing of extremely halophilic archaea reveals strategies for static and dynamic osmo-response.</title>
        <authorList>
            <person name="Becker E.A."/>
            <person name="Seitzer P.M."/>
            <person name="Tritt A."/>
            <person name="Larsen D."/>
            <person name="Krusor M."/>
            <person name="Yao A.I."/>
            <person name="Wu D."/>
            <person name="Madern D."/>
            <person name="Eisen J.A."/>
            <person name="Darling A.E."/>
            <person name="Facciotti M.T."/>
        </authorList>
    </citation>
    <scope>NUCLEOTIDE SEQUENCE [LARGE SCALE GENOMIC DNA]</scope>
    <source>
        <strain evidence="3 4">JCM 12890</strain>
    </source>
</reference>
<evidence type="ECO:0000256" key="2">
    <source>
        <dbReference type="SAM" id="Phobius"/>
    </source>
</evidence>
<dbReference type="EMBL" id="AOIK01000001">
    <property type="protein sequence ID" value="ELY92116.1"/>
    <property type="molecule type" value="Genomic_DNA"/>
</dbReference>
<keyword evidence="2" id="KW-1133">Transmembrane helix</keyword>
<sequence length="117" mass="11993">MGSDDDRGERPAIDDGDTEGFPTGSDGDAAARNDARATSGSGTEPSPPRLGSRILVTWLELTIVGITGGLLGATVGGPPGFVIYLATTLLTVGVVFHNVNELVKAWLRASQNGSAIE</sequence>
<keyword evidence="2" id="KW-0812">Transmembrane</keyword>